<proteinExistence type="predicted"/>
<accession>A0A9D1GBK1</accession>
<reference evidence="2" key="2">
    <citation type="journal article" date="2021" name="PeerJ">
        <title>Extensive microbial diversity within the chicken gut microbiome revealed by metagenomics and culture.</title>
        <authorList>
            <person name="Gilroy R."/>
            <person name="Ravi A."/>
            <person name="Getino M."/>
            <person name="Pursley I."/>
            <person name="Horton D.L."/>
            <person name="Alikhan N.F."/>
            <person name="Baker D."/>
            <person name="Gharbi K."/>
            <person name="Hall N."/>
            <person name="Watson M."/>
            <person name="Adriaenssens E.M."/>
            <person name="Foster-Nyarko E."/>
            <person name="Jarju S."/>
            <person name="Secka A."/>
            <person name="Antonio M."/>
            <person name="Oren A."/>
            <person name="Chaudhuri R.R."/>
            <person name="La Ragione R."/>
            <person name="Hildebrand F."/>
            <person name="Pallen M.J."/>
        </authorList>
    </citation>
    <scope>NUCLEOTIDE SEQUENCE</scope>
    <source>
        <strain evidence="2">CHK195-26880</strain>
    </source>
</reference>
<evidence type="ECO:0000313" key="2">
    <source>
        <dbReference type="EMBL" id="HIT37908.1"/>
    </source>
</evidence>
<protein>
    <submittedName>
        <fullName evidence="2">ORF6N domain-containing protein</fullName>
    </submittedName>
</protein>
<dbReference type="EMBL" id="DVKQ01000069">
    <property type="protein sequence ID" value="HIT37908.1"/>
    <property type="molecule type" value="Genomic_DNA"/>
</dbReference>
<comment type="caution">
    <text evidence="2">The sequence shown here is derived from an EMBL/GenBank/DDBJ whole genome shotgun (WGS) entry which is preliminary data.</text>
</comment>
<gene>
    <name evidence="2" type="ORF">IAB59_05485</name>
</gene>
<feature type="domain" description="KilA-N DNA-binding" evidence="1">
    <location>
        <begin position="17"/>
        <end position="103"/>
    </location>
</feature>
<dbReference type="AlphaFoldDB" id="A0A9D1GBK1"/>
<name>A0A9D1GBK1_9FIRM</name>
<sequence length="284" mass="33349">MLINDLIEKEDIEIKNMIYEVRGKQVMLDSDLAKLYHVETKRINEAVKNNMEKFPERFSFILTHEETINLRSKISTSRLNNHGGNRYAPRVFTEQGVAMLATILKSKVATQVSIRIMDAFVAMRKYISSDLFDHSKMLINHENRLALLENTFDSFKDKNNHIFFEGQIYDAYSLMIKIFDETKESIIIIDNYIDKNILDILSKTNRKVTLITNKYNNVDYEKYKEQYDNVTLVVNNSFHDRFIILDKKDLYHSLASFKDLGKKCFAITKIESKEFLDSLLDKLK</sequence>
<dbReference type="InterPro" id="IPR018873">
    <property type="entry name" value="KilA-N_DNA-bd_domain"/>
</dbReference>
<dbReference type="Proteomes" id="UP000886833">
    <property type="component" value="Unassembled WGS sequence"/>
</dbReference>
<evidence type="ECO:0000259" key="1">
    <source>
        <dbReference type="Pfam" id="PF10543"/>
    </source>
</evidence>
<organism evidence="2 3">
    <name type="scientific">Candidatus Onthousia faecipullorum</name>
    <dbReference type="NCBI Taxonomy" id="2840887"/>
    <lineage>
        <taxon>Bacteria</taxon>
        <taxon>Bacillati</taxon>
        <taxon>Bacillota</taxon>
        <taxon>Bacilli</taxon>
        <taxon>Candidatus Onthousia</taxon>
    </lineage>
</organism>
<dbReference type="Pfam" id="PF10543">
    <property type="entry name" value="ORF6N"/>
    <property type="match status" value="1"/>
</dbReference>
<reference evidence="2" key="1">
    <citation type="submission" date="2020-10" db="EMBL/GenBank/DDBJ databases">
        <authorList>
            <person name="Gilroy R."/>
        </authorList>
    </citation>
    <scope>NUCLEOTIDE SEQUENCE</scope>
    <source>
        <strain evidence="2">CHK195-26880</strain>
    </source>
</reference>
<evidence type="ECO:0000313" key="3">
    <source>
        <dbReference type="Proteomes" id="UP000886833"/>
    </source>
</evidence>